<keyword evidence="6 11" id="KW-0812">Transmembrane</keyword>
<comment type="similarity">
    <text evidence="2">Belongs to the monovalent cation:proton antiporter 2 (CPA2) transporter (TC 2.A.37) family.</text>
</comment>
<keyword evidence="4" id="KW-0050">Antiport</keyword>
<feature type="transmembrane region" description="Helical" evidence="11">
    <location>
        <begin position="363"/>
        <end position="385"/>
    </location>
</feature>
<dbReference type="InterPro" id="IPR006153">
    <property type="entry name" value="Cation/H_exchanger_TM"/>
</dbReference>
<keyword evidence="10 11" id="KW-0472">Membrane</keyword>
<feature type="transmembrane region" description="Helical" evidence="11">
    <location>
        <begin position="181"/>
        <end position="204"/>
    </location>
</feature>
<dbReference type="InterPro" id="IPR004771">
    <property type="entry name" value="K/H_exchanger"/>
</dbReference>
<comment type="subcellular location">
    <subcellularLocation>
        <location evidence="1">Endomembrane system</location>
        <topology evidence="1">Multi-pass membrane protein</topology>
    </subcellularLocation>
</comment>
<evidence type="ECO:0000256" key="9">
    <source>
        <dbReference type="ARBA" id="ARBA00023065"/>
    </source>
</evidence>
<dbReference type="InterPro" id="IPR038770">
    <property type="entry name" value="Na+/solute_symporter_sf"/>
</dbReference>
<keyword evidence="8 11" id="KW-1133">Transmembrane helix</keyword>
<dbReference type="PANTHER" id="PTHR46157">
    <property type="entry name" value="K(+) EFFLUX ANTIPORTER 3, CHLOROPLASTIC"/>
    <property type="match status" value="1"/>
</dbReference>
<dbReference type="AlphaFoldDB" id="A0A0E2Z0C2"/>
<dbReference type="HOGENOM" id="CLU_005126_9_3_6"/>
<feature type="domain" description="RCK N-terminal" evidence="12">
    <location>
        <begin position="437"/>
        <end position="555"/>
    </location>
</feature>
<keyword evidence="5" id="KW-0633">Potassium transport</keyword>
<evidence type="ECO:0000313" key="13">
    <source>
        <dbReference type="EMBL" id="KFI18954.1"/>
    </source>
</evidence>
<dbReference type="Proteomes" id="UP000028839">
    <property type="component" value="Unassembled WGS sequence"/>
</dbReference>
<reference evidence="13 14" key="1">
    <citation type="submission" date="2014-07" db="EMBL/GenBank/DDBJ databases">
        <title>Comparative analysis of Nitrosococcus oceani genome inventories of strains from Pacific and Atlantic gyres.</title>
        <authorList>
            <person name="Lim C.K."/>
            <person name="Wang L."/>
            <person name="Sayavedra-Soto L.A."/>
            <person name="Klotz M.G."/>
        </authorList>
    </citation>
    <scope>NUCLEOTIDE SEQUENCE [LARGE SCALE GENOMIC DNA]</scope>
    <source>
        <strain evidence="13 14">C-27</strain>
    </source>
</reference>
<dbReference type="NCBIfam" id="TIGR00932">
    <property type="entry name" value="2a37"/>
    <property type="match status" value="1"/>
</dbReference>
<feature type="transmembrane region" description="Helical" evidence="11">
    <location>
        <begin position="89"/>
        <end position="108"/>
    </location>
</feature>
<evidence type="ECO:0000256" key="3">
    <source>
        <dbReference type="ARBA" id="ARBA00022448"/>
    </source>
</evidence>
<evidence type="ECO:0000259" key="12">
    <source>
        <dbReference type="PROSITE" id="PS51201"/>
    </source>
</evidence>
<evidence type="ECO:0000256" key="8">
    <source>
        <dbReference type="ARBA" id="ARBA00022989"/>
    </source>
</evidence>
<proteinExistence type="inferred from homology"/>
<feature type="transmembrane region" description="Helical" evidence="11">
    <location>
        <begin position="40"/>
        <end position="58"/>
    </location>
</feature>
<feature type="transmembrane region" description="Helical" evidence="11">
    <location>
        <begin position="65"/>
        <end position="83"/>
    </location>
</feature>
<feature type="transmembrane region" description="Helical" evidence="11">
    <location>
        <begin position="303"/>
        <end position="323"/>
    </location>
</feature>
<feature type="transmembrane region" description="Helical" evidence="11">
    <location>
        <begin position="391"/>
        <end position="414"/>
    </location>
</feature>
<evidence type="ECO:0000256" key="2">
    <source>
        <dbReference type="ARBA" id="ARBA00005551"/>
    </source>
</evidence>
<evidence type="ECO:0000256" key="1">
    <source>
        <dbReference type="ARBA" id="ARBA00004127"/>
    </source>
</evidence>
<feature type="transmembrane region" description="Helical" evidence="11">
    <location>
        <begin position="329"/>
        <end position="351"/>
    </location>
</feature>
<dbReference type="PANTHER" id="PTHR46157:SF4">
    <property type="entry name" value="K(+) EFFLUX ANTIPORTER 3, CHLOROPLASTIC"/>
    <property type="match status" value="1"/>
</dbReference>
<dbReference type="InterPro" id="IPR003148">
    <property type="entry name" value="RCK_N"/>
</dbReference>
<comment type="caution">
    <text evidence="13">The sequence shown here is derived from an EMBL/GenBank/DDBJ whole genome shotgun (WGS) entry which is preliminary data.</text>
</comment>
<accession>A0A0E2Z0C2</accession>
<feature type="transmembrane region" description="Helical" evidence="11">
    <location>
        <begin position="146"/>
        <end position="169"/>
    </location>
</feature>
<gene>
    <name evidence="13" type="ORF">IB75_11690</name>
</gene>
<evidence type="ECO:0000256" key="4">
    <source>
        <dbReference type="ARBA" id="ARBA00022449"/>
    </source>
</evidence>
<keyword evidence="3" id="KW-0813">Transport</keyword>
<keyword evidence="7" id="KW-0630">Potassium</keyword>
<dbReference type="GO" id="GO:0008324">
    <property type="term" value="F:monoatomic cation transmembrane transporter activity"/>
    <property type="evidence" value="ECO:0007669"/>
    <property type="project" value="InterPro"/>
</dbReference>
<dbReference type="Pfam" id="PF02254">
    <property type="entry name" value="TrkA_N"/>
    <property type="match status" value="1"/>
</dbReference>
<evidence type="ECO:0000256" key="5">
    <source>
        <dbReference type="ARBA" id="ARBA00022538"/>
    </source>
</evidence>
<dbReference type="SUPFAM" id="SSF51735">
    <property type="entry name" value="NAD(P)-binding Rossmann-fold domains"/>
    <property type="match status" value="1"/>
</dbReference>
<dbReference type="Gene3D" id="3.40.50.720">
    <property type="entry name" value="NAD(P)-binding Rossmann-like Domain"/>
    <property type="match status" value="1"/>
</dbReference>
<evidence type="ECO:0000256" key="6">
    <source>
        <dbReference type="ARBA" id="ARBA00022692"/>
    </source>
</evidence>
<keyword evidence="9" id="KW-0406">Ion transport</keyword>
<feature type="transmembrane region" description="Helical" evidence="11">
    <location>
        <begin position="210"/>
        <end position="236"/>
    </location>
</feature>
<feature type="transmembrane region" description="Helical" evidence="11">
    <location>
        <begin position="248"/>
        <end position="266"/>
    </location>
</feature>
<dbReference type="Gene3D" id="1.20.1530.20">
    <property type="match status" value="1"/>
</dbReference>
<dbReference type="GO" id="GO:0012505">
    <property type="term" value="C:endomembrane system"/>
    <property type="evidence" value="ECO:0007669"/>
    <property type="project" value="UniProtKB-SubCell"/>
</dbReference>
<dbReference type="EMBL" id="JPGN01000070">
    <property type="protein sequence ID" value="KFI18954.1"/>
    <property type="molecule type" value="Genomic_DNA"/>
</dbReference>
<evidence type="ECO:0000256" key="10">
    <source>
        <dbReference type="ARBA" id="ARBA00023136"/>
    </source>
</evidence>
<evidence type="ECO:0000256" key="7">
    <source>
        <dbReference type="ARBA" id="ARBA00022958"/>
    </source>
</evidence>
<dbReference type="Pfam" id="PF00999">
    <property type="entry name" value="Na_H_Exchanger"/>
    <property type="match status" value="1"/>
</dbReference>
<sequence length="607" mass="65673">MALNVGSHFSPWEKRYSLTCPWPAINTSRSISTMEHGFDFTPVLIFLTAAVALVPLFQALGVSPILAYLAAGAIIGPHVLGLIKEVENIGHVAEFGVIFLLFTIGLELSILRLMNMRREVLGLGTVQVLVTALLIGYGAHQLGSSIEVAILIGGGLAFSSTAMVMQLLAERGESAGRTGRGAFSVLLFQDLAVVPFMALLPLLASDGSDIGTALALAGAKAILALLVIFFIGRFLLSPLYDLVARTHNRELFVATTLLIVLGTSWTTGRMGLSLELGAFLAGLLLAETQYRHQVEGDIKPFKGLFLGLFFMSVGMAIDLQLVWTQIGTVLLLLASLLSLKCAVLVLFCRLFGFPMATAVHIGLLLAQGGEFAFVLFGFAMILGIIPTEIGQLLLVTVSLSMVLTPWLASLGAYLSRRLTPPLANQEERIQTASEDLRNHVIVGGFGRVGQTVARLLQNYNVPYIALDVDPLKVAQGQAQGYSVYYGSAAQIDVLKAAGLEWARLLVMTLDRHPERTHYLIGDLHRSYPDLEILVRGRDQIQSKQLRQAGAAAVIPEALEASLQLSSLTLKCWGIPPEAVEQALEEIRREDYAPIVALLAKRRKTTDK</sequence>
<dbReference type="GO" id="GO:0016020">
    <property type="term" value="C:membrane"/>
    <property type="evidence" value="ECO:0007669"/>
    <property type="project" value="InterPro"/>
</dbReference>
<evidence type="ECO:0000313" key="14">
    <source>
        <dbReference type="Proteomes" id="UP000028839"/>
    </source>
</evidence>
<dbReference type="GO" id="GO:0015297">
    <property type="term" value="F:antiporter activity"/>
    <property type="evidence" value="ECO:0007669"/>
    <property type="project" value="UniProtKB-KW"/>
</dbReference>
<feature type="transmembrane region" description="Helical" evidence="11">
    <location>
        <begin position="120"/>
        <end position="140"/>
    </location>
</feature>
<protein>
    <submittedName>
        <fullName evidence="13">Portal protein</fullName>
    </submittedName>
</protein>
<dbReference type="GO" id="GO:1902600">
    <property type="term" value="P:proton transmembrane transport"/>
    <property type="evidence" value="ECO:0007669"/>
    <property type="project" value="InterPro"/>
</dbReference>
<dbReference type="InterPro" id="IPR036291">
    <property type="entry name" value="NAD(P)-bd_dom_sf"/>
</dbReference>
<evidence type="ECO:0000256" key="11">
    <source>
        <dbReference type="SAM" id="Phobius"/>
    </source>
</evidence>
<dbReference type="PROSITE" id="PS51201">
    <property type="entry name" value="RCK_N"/>
    <property type="match status" value="1"/>
</dbReference>
<name>A0A0E2Z0C2_9GAMM</name>
<dbReference type="GO" id="GO:0006813">
    <property type="term" value="P:potassium ion transport"/>
    <property type="evidence" value="ECO:0007669"/>
    <property type="project" value="UniProtKB-KW"/>
</dbReference>
<dbReference type="FunFam" id="3.40.50.720:FF:000036">
    <property type="entry name" value="Glutathione-regulated potassium-efflux system protein KefB"/>
    <property type="match status" value="1"/>
</dbReference>
<organism evidence="13 14">
    <name type="scientific">Nitrosococcus oceani C-27</name>
    <dbReference type="NCBI Taxonomy" id="314279"/>
    <lineage>
        <taxon>Bacteria</taxon>
        <taxon>Pseudomonadati</taxon>
        <taxon>Pseudomonadota</taxon>
        <taxon>Gammaproteobacteria</taxon>
        <taxon>Chromatiales</taxon>
        <taxon>Chromatiaceae</taxon>
        <taxon>Nitrosococcus</taxon>
    </lineage>
</organism>